<dbReference type="GO" id="GO:0016020">
    <property type="term" value="C:membrane"/>
    <property type="evidence" value="ECO:0007669"/>
    <property type="project" value="UniProtKB-SubCell"/>
</dbReference>
<comment type="caution">
    <text evidence="6">The sequence shown here is derived from an EMBL/GenBank/DDBJ whole genome shotgun (WGS) entry which is preliminary data.</text>
</comment>
<keyword evidence="3" id="KW-0812">Transmembrane</keyword>
<evidence type="ECO:0000256" key="5">
    <source>
        <dbReference type="ARBA" id="ARBA00023136"/>
    </source>
</evidence>
<protein>
    <submittedName>
        <fullName evidence="6">LemA family protein</fullName>
    </submittedName>
</protein>
<dbReference type="InterPro" id="IPR023353">
    <property type="entry name" value="LemA-like_dom_sf"/>
</dbReference>
<dbReference type="EMBL" id="JAMRYU010000023">
    <property type="protein sequence ID" value="MDC4242037.1"/>
    <property type="molecule type" value="Genomic_DNA"/>
</dbReference>
<evidence type="ECO:0000256" key="1">
    <source>
        <dbReference type="ARBA" id="ARBA00004167"/>
    </source>
</evidence>
<evidence type="ECO:0000256" key="3">
    <source>
        <dbReference type="ARBA" id="ARBA00022692"/>
    </source>
</evidence>
<gene>
    <name evidence="6" type="ORF">NE398_18030</name>
</gene>
<proteinExistence type="inferred from homology"/>
<keyword evidence="7" id="KW-1185">Reference proteome</keyword>
<dbReference type="SUPFAM" id="SSF140478">
    <property type="entry name" value="LemA-like"/>
    <property type="match status" value="1"/>
</dbReference>
<dbReference type="PANTHER" id="PTHR34478:SF2">
    <property type="entry name" value="MEMBRANE PROTEIN"/>
    <property type="match status" value="1"/>
</dbReference>
<dbReference type="AlphaFoldDB" id="A0A9X3XRP7"/>
<dbReference type="Proteomes" id="UP001141183">
    <property type="component" value="Unassembled WGS sequence"/>
</dbReference>
<accession>A0A9X3XRP7</accession>
<evidence type="ECO:0000256" key="4">
    <source>
        <dbReference type="ARBA" id="ARBA00022989"/>
    </source>
</evidence>
<dbReference type="PANTHER" id="PTHR34478">
    <property type="entry name" value="PROTEIN LEMA"/>
    <property type="match status" value="1"/>
</dbReference>
<dbReference type="Gene3D" id="1.20.1440.20">
    <property type="entry name" value="LemA-like domain"/>
    <property type="match status" value="1"/>
</dbReference>
<organism evidence="6 7">
    <name type="scientific">Clostridium tertium</name>
    <dbReference type="NCBI Taxonomy" id="1559"/>
    <lineage>
        <taxon>Bacteria</taxon>
        <taxon>Bacillati</taxon>
        <taxon>Bacillota</taxon>
        <taxon>Clostridia</taxon>
        <taxon>Eubacteriales</taxon>
        <taxon>Clostridiaceae</taxon>
        <taxon>Clostridium</taxon>
    </lineage>
</organism>
<dbReference type="Pfam" id="PF04011">
    <property type="entry name" value="LemA"/>
    <property type="match status" value="1"/>
</dbReference>
<keyword evidence="5" id="KW-0472">Membrane</keyword>
<sequence>MKKGTKVLIAVLVVIAILVFPIISSYNNLVSLEQLVSTSESNIDTQLQRRSDLIPNLVNTVKGYASQEKDIFTDIANARSKLSGAANISEQANADSQLSNALSRLLVVVERYPDLKSNQNFQDLSIQLEGTENRIAVARQDYNTAVTNYNTKRRRFPTNIIASLFGFQEKPLYKASDGASEVPSVDFSR</sequence>
<reference evidence="6" key="1">
    <citation type="submission" date="2022-05" db="EMBL/GenBank/DDBJ databases">
        <title>Draft genome sequence of Clostridium tertium strain CP3 isolated from Peru.</title>
        <authorList>
            <person name="Hurtado R."/>
            <person name="Lima L."/>
            <person name="Sousa T."/>
            <person name="Jaiswal A.K."/>
            <person name="Tiwari S."/>
            <person name="Maturrano L."/>
            <person name="Brenig B."/>
            <person name="Azevedo V."/>
        </authorList>
    </citation>
    <scope>NUCLEOTIDE SEQUENCE</scope>
    <source>
        <strain evidence="6">CP3</strain>
    </source>
</reference>
<name>A0A9X3XRP7_9CLOT</name>
<evidence type="ECO:0000313" key="6">
    <source>
        <dbReference type="EMBL" id="MDC4242037.1"/>
    </source>
</evidence>
<dbReference type="RefSeq" id="WP_008676968.1">
    <property type="nucleotide sequence ID" value="NZ_BAAACM010000019.1"/>
</dbReference>
<keyword evidence="4" id="KW-1133">Transmembrane helix</keyword>
<evidence type="ECO:0000313" key="7">
    <source>
        <dbReference type="Proteomes" id="UP001141183"/>
    </source>
</evidence>
<comment type="subcellular location">
    <subcellularLocation>
        <location evidence="1">Membrane</location>
        <topology evidence="1">Single-pass membrane protein</topology>
    </subcellularLocation>
</comment>
<dbReference type="GeneID" id="93044679"/>
<evidence type="ECO:0000256" key="2">
    <source>
        <dbReference type="ARBA" id="ARBA00008854"/>
    </source>
</evidence>
<dbReference type="InterPro" id="IPR007156">
    <property type="entry name" value="MamQ_LemA"/>
</dbReference>
<comment type="similarity">
    <text evidence="2">Belongs to the LemA family.</text>
</comment>